<feature type="domain" description="Fork-head" evidence="4">
    <location>
        <begin position="47"/>
        <end position="136"/>
    </location>
</feature>
<dbReference type="GO" id="GO:0000978">
    <property type="term" value="F:RNA polymerase II cis-regulatory region sequence-specific DNA binding"/>
    <property type="evidence" value="ECO:0007669"/>
    <property type="project" value="TreeGrafter"/>
</dbReference>
<evidence type="ECO:0000256" key="2">
    <source>
        <dbReference type="PROSITE-ProRule" id="PRU00089"/>
    </source>
</evidence>
<feature type="compositionally biased region" description="Pro residues" evidence="3">
    <location>
        <begin position="286"/>
        <end position="295"/>
    </location>
</feature>
<feature type="compositionally biased region" description="Low complexity" evidence="3">
    <location>
        <begin position="170"/>
        <end position="181"/>
    </location>
</feature>
<keyword evidence="6" id="KW-1185">Reference proteome</keyword>
<comment type="subcellular location">
    <subcellularLocation>
        <location evidence="2">Nucleus</location>
    </subcellularLocation>
</comment>
<protein>
    <recommendedName>
        <fullName evidence="4">Fork-head domain-containing protein</fullName>
    </recommendedName>
</protein>
<dbReference type="Gene3D" id="1.10.10.10">
    <property type="entry name" value="Winged helix-like DNA-binding domain superfamily/Winged helix DNA-binding domain"/>
    <property type="match status" value="1"/>
</dbReference>
<feature type="region of interest" description="Disordered" evidence="3">
    <location>
        <begin position="145"/>
        <end position="181"/>
    </location>
</feature>
<dbReference type="GO" id="GO:0005634">
    <property type="term" value="C:nucleus"/>
    <property type="evidence" value="ECO:0007669"/>
    <property type="project" value="UniProtKB-SubCell"/>
</dbReference>
<dbReference type="CDD" id="cd00059">
    <property type="entry name" value="FH_FOX"/>
    <property type="match status" value="1"/>
</dbReference>
<comment type="caution">
    <text evidence="5">The sequence shown here is derived from an EMBL/GenBank/DDBJ whole genome shotgun (WGS) entry which is preliminary data.</text>
</comment>
<feature type="region of interest" description="Disordered" evidence="3">
    <location>
        <begin position="246"/>
        <end position="349"/>
    </location>
</feature>
<dbReference type="STRING" id="135208.A0A4Y9ZU49"/>
<dbReference type="InterPro" id="IPR001766">
    <property type="entry name" value="Fork_head_dom"/>
</dbReference>
<evidence type="ECO:0000259" key="4">
    <source>
        <dbReference type="PROSITE" id="PS50039"/>
    </source>
</evidence>
<dbReference type="PROSITE" id="PS50039">
    <property type="entry name" value="FORK_HEAD_3"/>
    <property type="match status" value="1"/>
</dbReference>
<dbReference type="OrthoDB" id="5954824at2759"/>
<evidence type="ECO:0000256" key="3">
    <source>
        <dbReference type="SAM" id="MobiDB-lite"/>
    </source>
</evidence>
<dbReference type="InterPro" id="IPR036388">
    <property type="entry name" value="WH-like_DNA-bd_sf"/>
</dbReference>
<keyword evidence="1 2" id="KW-0238">DNA-binding</keyword>
<reference evidence="5 6" key="1">
    <citation type="submission" date="2019-02" db="EMBL/GenBank/DDBJ databases">
        <title>Genome sequencing of the rare red list fungi Hericium alpestre (H. flagellum).</title>
        <authorList>
            <person name="Buettner E."/>
            <person name="Kellner H."/>
        </authorList>
    </citation>
    <scope>NUCLEOTIDE SEQUENCE [LARGE SCALE GENOMIC DNA]</scope>
    <source>
        <strain evidence="5 6">DSM 108284</strain>
    </source>
</reference>
<dbReference type="PANTHER" id="PTHR11829:SF343">
    <property type="entry name" value="FORK-HEAD DOMAIN-CONTAINING PROTEIN"/>
    <property type="match status" value="1"/>
</dbReference>
<dbReference type="SMART" id="SM00339">
    <property type="entry name" value="FH"/>
    <property type="match status" value="1"/>
</dbReference>
<gene>
    <name evidence="5" type="ORF">EWM64_g6984</name>
</gene>
<sequence>MSTPSSTPSRRVVNIVSSPGPMGPPPEEDDYDSLPFTLPPGPYSSQKPDQPYAALIGQAILSSPQHRLTLQEIYDWITIVYPYFKRNEQTWMNSIRHVLSTTVVFRKVQRDRAVGRTLWAIFDRDLDCFIGGGFRKELCSEIQEQKAKCATRKRPADDSGSRKSKRSKKAAQAETSQAAAQPAVGIPLAALPSMSFPPHLFQPVRPGTYHQPYYPPFAPPLASHSSHPHTLPAGVIFPPLPPGSAYDVATSESSSAAGGPSRPSTSHSLPFDTNPFIDLDMEDPDPPPSPTPLPPSSESSVSLPDLTPNCSSSPPEPEEEVPPPEAKEKAAKPRHSFDISDYIIDPEDAPLDALAPGITLLRGTDDELPSAKTKAKPRKVSYAYSSKRRTHFQTSARPSSDGHSSSKYDDPQATCHTSTKTLNATKANLRRPPAICHADASVPLRSPYEPITQPSPLQVSPQPPAFRTCALWQL</sequence>
<organism evidence="5 6">
    <name type="scientific">Hericium alpestre</name>
    <dbReference type="NCBI Taxonomy" id="135208"/>
    <lineage>
        <taxon>Eukaryota</taxon>
        <taxon>Fungi</taxon>
        <taxon>Dikarya</taxon>
        <taxon>Basidiomycota</taxon>
        <taxon>Agaricomycotina</taxon>
        <taxon>Agaricomycetes</taxon>
        <taxon>Russulales</taxon>
        <taxon>Hericiaceae</taxon>
        <taxon>Hericium</taxon>
    </lineage>
</organism>
<feature type="DNA-binding region" description="Fork-head" evidence="2">
    <location>
        <begin position="47"/>
        <end position="136"/>
    </location>
</feature>
<dbReference type="PANTHER" id="PTHR11829">
    <property type="entry name" value="FORKHEAD BOX PROTEIN"/>
    <property type="match status" value="1"/>
</dbReference>
<dbReference type="Proteomes" id="UP000298061">
    <property type="component" value="Unassembled WGS sequence"/>
</dbReference>
<feature type="region of interest" description="Disordered" evidence="3">
    <location>
        <begin position="361"/>
        <end position="428"/>
    </location>
</feature>
<feature type="compositionally biased region" description="Basic and acidic residues" evidence="3">
    <location>
        <begin position="325"/>
        <end position="338"/>
    </location>
</feature>
<feature type="compositionally biased region" description="Low complexity" evidence="3">
    <location>
        <begin position="250"/>
        <end position="266"/>
    </location>
</feature>
<dbReference type="EMBL" id="SFCI01001023">
    <property type="protein sequence ID" value="TFY77028.1"/>
    <property type="molecule type" value="Genomic_DNA"/>
</dbReference>
<dbReference type="Pfam" id="PF00250">
    <property type="entry name" value="Forkhead"/>
    <property type="match status" value="1"/>
</dbReference>
<evidence type="ECO:0000313" key="6">
    <source>
        <dbReference type="Proteomes" id="UP000298061"/>
    </source>
</evidence>
<dbReference type="PRINTS" id="PR00053">
    <property type="entry name" value="FORKHEAD"/>
</dbReference>
<feature type="compositionally biased region" description="Low complexity" evidence="3">
    <location>
        <begin position="296"/>
        <end position="306"/>
    </location>
</feature>
<dbReference type="InterPro" id="IPR050211">
    <property type="entry name" value="FOX_domain-containing"/>
</dbReference>
<dbReference type="AlphaFoldDB" id="A0A4Y9ZU49"/>
<feature type="compositionally biased region" description="Polar residues" evidence="3">
    <location>
        <begin position="392"/>
        <end position="403"/>
    </location>
</feature>
<feature type="region of interest" description="Disordered" evidence="3">
    <location>
        <begin position="1"/>
        <end position="42"/>
    </location>
</feature>
<evidence type="ECO:0000313" key="5">
    <source>
        <dbReference type="EMBL" id="TFY77028.1"/>
    </source>
</evidence>
<dbReference type="InterPro" id="IPR036390">
    <property type="entry name" value="WH_DNA-bd_sf"/>
</dbReference>
<evidence type="ECO:0000256" key="1">
    <source>
        <dbReference type="ARBA" id="ARBA00023125"/>
    </source>
</evidence>
<proteinExistence type="predicted"/>
<accession>A0A4Y9ZU49</accession>
<dbReference type="GO" id="GO:0000981">
    <property type="term" value="F:DNA-binding transcription factor activity, RNA polymerase II-specific"/>
    <property type="evidence" value="ECO:0007669"/>
    <property type="project" value="TreeGrafter"/>
</dbReference>
<feature type="compositionally biased region" description="Polar residues" evidence="3">
    <location>
        <begin position="414"/>
        <end position="426"/>
    </location>
</feature>
<dbReference type="SUPFAM" id="SSF46785">
    <property type="entry name" value="Winged helix' DNA-binding domain"/>
    <property type="match status" value="1"/>
</dbReference>
<keyword evidence="2" id="KW-0539">Nucleus</keyword>
<name>A0A4Y9ZU49_9AGAM</name>